<feature type="transmembrane region" description="Helical" evidence="4">
    <location>
        <begin position="1477"/>
        <end position="1497"/>
    </location>
</feature>
<dbReference type="Pfam" id="PF20578">
    <property type="entry name" value="aBig_2"/>
    <property type="match status" value="2"/>
</dbReference>
<evidence type="ECO:0000313" key="8">
    <source>
        <dbReference type="Proteomes" id="UP000886879"/>
    </source>
</evidence>
<dbReference type="Pfam" id="PF20736">
    <property type="entry name" value="Glyco_hydro127M"/>
    <property type="match status" value="1"/>
</dbReference>
<feature type="compositionally biased region" description="Basic and acidic residues" evidence="3">
    <location>
        <begin position="1442"/>
        <end position="1456"/>
    </location>
</feature>
<proteinExistence type="predicted"/>
<dbReference type="GO" id="GO:0005975">
    <property type="term" value="P:carbohydrate metabolic process"/>
    <property type="evidence" value="ECO:0007669"/>
    <property type="project" value="InterPro"/>
</dbReference>
<reference evidence="7" key="2">
    <citation type="journal article" date="2021" name="PeerJ">
        <title>Extensive microbial diversity within the chicken gut microbiome revealed by metagenomics and culture.</title>
        <authorList>
            <person name="Gilroy R."/>
            <person name="Ravi A."/>
            <person name="Getino M."/>
            <person name="Pursley I."/>
            <person name="Horton D.L."/>
            <person name="Alikhan N.F."/>
            <person name="Baker D."/>
            <person name="Gharbi K."/>
            <person name="Hall N."/>
            <person name="Watson M."/>
            <person name="Adriaenssens E.M."/>
            <person name="Foster-Nyarko E."/>
            <person name="Jarju S."/>
            <person name="Secka A."/>
            <person name="Antonio M."/>
            <person name="Oren A."/>
            <person name="Chaudhuri R.R."/>
            <person name="La Ragione R."/>
            <person name="Hildebrand F."/>
            <person name="Pallen M.J."/>
        </authorList>
    </citation>
    <scope>NUCLEOTIDE SEQUENCE</scope>
    <source>
        <strain evidence="7">ChiGjej2B2-12916</strain>
    </source>
</reference>
<dbReference type="SMART" id="SM00560">
    <property type="entry name" value="LamGL"/>
    <property type="match status" value="1"/>
</dbReference>
<dbReference type="Gene3D" id="2.60.120.200">
    <property type="match status" value="1"/>
</dbReference>
<dbReference type="Pfam" id="PF07532">
    <property type="entry name" value="Big_4"/>
    <property type="match status" value="1"/>
</dbReference>
<reference evidence="7" key="1">
    <citation type="submission" date="2020-10" db="EMBL/GenBank/DDBJ databases">
        <authorList>
            <person name="Gilroy R."/>
        </authorList>
    </citation>
    <scope>NUCLEOTIDE SEQUENCE</scope>
    <source>
        <strain evidence="7">ChiGjej2B2-12916</strain>
    </source>
</reference>
<evidence type="ECO:0000256" key="5">
    <source>
        <dbReference type="SAM" id="SignalP"/>
    </source>
</evidence>
<dbReference type="InterPro" id="IPR049046">
    <property type="entry name" value="Beta-AFase-like_GH127_middle"/>
</dbReference>
<comment type="caution">
    <text evidence="7">The sequence shown here is derived from an EMBL/GenBank/DDBJ whole genome shotgun (WGS) entry which is preliminary data.</text>
</comment>
<dbReference type="Pfam" id="PF07554">
    <property type="entry name" value="FIVAR"/>
    <property type="match status" value="4"/>
</dbReference>
<dbReference type="Gene3D" id="1.50.10.20">
    <property type="match status" value="1"/>
</dbReference>
<keyword evidence="1 5" id="KW-0732">Signal</keyword>
<organism evidence="7 8">
    <name type="scientific">Candidatus Enterenecus faecium</name>
    <dbReference type="NCBI Taxonomy" id="2840780"/>
    <lineage>
        <taxon>Bacteria</taxon>
        <taxon>Bacillati</taxon>
        <taxon>Bacillota</taxon>
        <taxon>Clostridia</taxon>
        <taxon>Eubacteriales</taxon>
        <taxon>Candidatus Enterenecus</taxon>
    </lineage>
</organism>
<feature type="compositionally biased region" description="Polar residues" evidence="3">
    <location>
        <begin position="1457"/>
        <end position="1471"/>
    </location>
</feature>
<dbReference type="Pfam" id="PF07944">
    <property type="entry name" value="Beta-AFase-like_GH127_cat"/>
    <property type="match status" value="1"/>
</dbReference>
<keyword evidence="4" id="KW-0472">Membrane</keyword>
<protein>
    <submittedName>
        <fullName evidence="7">Glycoside hydrolase family 127 protein</fullName>
    </submittedName>
</protein>
<dbReference type="SUPFAM" id="SSF49899">
    <property type="entry name" value="Concanavalin A-like lectins/glucanases"/>
    <property type="match status" value="1"/>
</dbReference>
<accession>A0A9D1CHM7</accession>
<evidence type="ECO:0000256" key="4">
    <source>
        <dbReference type="SAM" id="Phobius"/>
    </source>
</evidence>
<sequence>MKRKTWTRIGTWLVSASMLVGMVPTYVLAAQLPQAEPRADEGLVLHYDFESLKTGTIVNDVSGNGKSGEVMPRGSGVETKEVEIFGEPHTAIVLQGGQPGTGHNYVEMPAGVLNGLDSVTISCWVYVNQTSGYARIWDMGHNTTSYMYLLDSGWNSGHMGYTAAITNSGWGNEMGPEKGTALDTGVWKLTTVTFDGETNTMTMYEDGAQVGDSVVTNADLSILEGSTQNYIGYGQFGNDLLNGMVADFRIYDYAMTEDEVAAMYNIPDDQRVERDYNALTLGDTSALTDNLDLPTTGVAGSAITWETSDADVITNTGVVTRPQPGEADATATLTATISSGDVSRTKEFTVTVIAQPTDEQRVSADADAINLGSLSAVVENIILPTRGALESTITWESSNEEYLANDGTVTRPVGEPVTVTLTATISYGSAQETRTFEVTILPLYERLDIVKAEAVDVTTSVGIVPSLPAVVKVTYEDSTTGMEKVTWPTGQTGEMYATAGTQTLTGHVVDSTVEVTATITVEDQDYVAPEAQAYLFYLDDVSLDGTDTMFGQNMGRTLEYLKIMDADRMLYNFRTAFGQDTQGAQPLTGWEEPSGLLRGHSTGHFMSALAQAYASTGDETYKDKLDYMVTEMRKLQELSQGVPSEFETACTPTSAAQELWSKDPSTWGEGFLSAYSPDQFALLEQYTPYATIWAPYYTMHKLLAGFIDSYIYAGNETGLEVARDLGLWVYDRLSACTPEQRAKMWSMYIAGEYGGMNESMTRLYELTGDQRYLETAKMFDNTDFFDGLAAGEDTIQGRHANQHIPQIVGAIHMYNATGDDYYYRVAENFWELVTSRYAYSIGGVGTGERFQDPYEQGANILGNEGRGENCETCAAYNMLKLTRELYQYDPDNAAYMDYYERTVINQILASQSHDTTEYMHNGVTYMLPIDPGQRRDFDSDYGGFTCCNGTGMENHVQYQAATYAKTDDTLYVNLYMPTTVDWAEKGVSVSQDTLFPSETSTLTVSGSGTFTMKLRVPYWTTAGFTVSVNGDVVIDGATPSSYVAIERTWNDGDVVTVNMPYTVHLDKTPDTVDGDVVASLMYGPMVMVAKDTRDTYVPMNWYTVSANDSNLDQVVSIVEPAGTGETPHLTLDGLDFYPMYDAYNYRYHAYVKLLETKSVLNTQWLEEAVTLAEGITEDTFVGEDWNAFQTALSDAKALLNNLDGVTQEQLYNAEVALETAMGEGETPEPTPEANKTLLQKTYDYAVTLSTEGVTDTARKAFETALEHAKAVLDNTEATQAEVDAAWDALLEGIWGLGLVQGDKAELNQLIAKAEAMDETKYVADDWPQLVDALAKAKDVAADGDAMEEDIQPVAQALLDAILAQRFKADKSILEDLIGKAESIDLTGYTAESVAAFRTALATAQAVLADNSLSEDDQATVDNAVAALSAAMDGLTAGGAPETTDKPEATDKPETTDKPQTTQKPETNVPQTGDSAQLMEYVAALACAVCLLTGAFALRRKNQGDK</sequence>
<dbReference type="InterPro" id="IPR011081">
    <property type="entry name" value="Big_4"/>
</dbReference>
<keyword evidence="2" id="KW-1015">Disulfide bond</keyword>
<dbReference type="PANTHER" id="PTHR31151">
    <property type="entry name" value="PROLINE-TRNA LIGASE (DUF1680)"/>
    <property type="match status" value="1"/>
</dbReference>
<dbReference type="InterPro" id="IPR013320">
    <property type="entry name" value="ConA-like_dom_sf"/>
</dbReference>
<dbReference type="InterPro" id="IPR008928">
    <property type="entry name" value="6-hairpin_glycosidase_sf"/>
</dbReference>
<dbReference type="InterPro" id="IPR046780">
    <property type="entry name" value="aBig_2"/>
</dbReference>
<dbReference type="SUPFAM" id="SSF48208">
    <property type="entry name" value="Six-hairpin glycosidases"/>
    <property type="match status" value="1"/>
</dbReference>
<keyword evidence="4" id="KW-0812">Transmembrane</keyword>
<dbReference type="InterPro" id="IPR006558">
    <property type="entry name" value="LamG-like"/>
</dbReference>
<feature type="signal peptide" evidence="5">
    <location>
        <begin position="1"/>
        <end position="29"/>
    </location>
</feature>
<dbReference type="Pfam" id="PF13385">
    <property type="entry name" value="Laminin_G_3"/>
    <property type="match status" value="1"/>
</dbReference>
<dbReference type="PANTHER" id="PTHR31151:SF0">
    <property type="entry name" value="PROLINE-TRNA LIGASE (DUF1680)"/>
    <property type="match status" value="1"/>
</dbReference>
<evidence type="ECO:0000259" key="6">
    <source>
        <dbReference type="SMART" id="SM00560"/>
    </source>
</evidence>
<dbReference type="Gene3D" id="1.20.1270.70">
    <property type="entry name" value="Designed single chain three-helix bundle"/>
    <property type="match status" value="2"/>
</dbReference>
<dbReference type="Proteomes" id="UP000886879">
    <property type="component" value="Unassembled WGS sequence"/>
</dbReference>
<evidence type="ECO:0000256" key="3">
    <source>
        <dbReference type="SAM" id="MobiDB-lite"/>
    </source>
</evidence>
<keyword evidence="4" id="KW-1133">Transmembrane helix</keyword>
<evidence type="ECO:0000256" key="1">
    <source>
        <dbReference type="ARBA" id="ARBA00022729"/>
    </source>
</evidence>
<name>A0A9D1CHM7_9FIRM</name>
<feature type="chain" id="PRO_5038736115" evidence="5">
    <location>
        <begin position="30"/>
        <end position="1505"/>
    </location>
</feature>
<evidence type="ECO:0000313" key="7">
    <source>
        <dbReference type="EMBL" id="HIQ61880.1"/>
    </source>
</evidence>
<dbReference type="EMBL" id="DVFO01000106">
    <property type="protein sequence ID" value="HIQ61880.1"/>
    <property type="molecule type" value="Genomic_DNA"/>
</dbReference>
<feature type="region of interest" description="Disordered" evidence="3">
    <location>
        <begin position="1434"/>
        <end position="1471"/>
    </location>
</feature>
<feature type="domain" description="LamG-like jellyroll fold" evidence="6">
    <location>
        <begin position="117"/>
        <end position="258"/>
    </location>
</feature>
<dbReference type="GO" id="GO:0016787">
    <property type="term" value="F:hydrolase activity"/>
    <property type="evidence" value="ECO:0007669"/>
    <property type="project" value="UniProtKB-KW"/>
</dbReference>
<dbReference type="InterPro" id="IPR012878">
    <property type="entry name" value="Beta-AFase-like_GH127_cat"/>
</dbReference>
<dbReference type="Gene3D" id="1.20.1270.90">
    <property type="entry name" value="AF1782-like"/>
    <property type="match status" value="2"/>
</dbReference>
<gene>
    <name evidence="7" type="ORF">IAD31_09885</name>
</gene>
<keyword evidence="7" id="KW-0378">Hydrolase</keyword>
<evidence type="ECO:0000256" key="2">
    <source>
        <dbReference type="ARBA" id="ARBA00023157"/>
    </source>
</evidence>